<organism evidence="3 5">
    <name type="scientific">Anaerobutyricum hallii</name>
    <dbReference type="NCBI Taxonomy" id="39488"/>
    <lineage>
        <taxon>Bacteria</taxon>
        <taxon>Bacillati</taxon>
        <taxon>Bacillota</taxon>
        <taxon>Clostridia</taxon>
        <taxon>Lachnospirales</taxon>
        <taxon>Lachnospiraceae</taxon>
        <taxon>Anaerobutyricum</taxon>
    </lineage>
</organism>
<dbReference type="Proteomes" id="UP000283497">
    <property type="component" value="Unassembled WGS sequence"/>
</dbReference>
<dbReference type="AlphaFoldDB" id="A0A173UYY8"/>
<evidence type="ECO:0000256" key="1">
    <source>
        <dbReference type="SAM" id="SignalP"/>
    </source>
</evidence>
<evidence type="ECO:0000259" key="2">
    <source>
        <dbReference type="Pfam" id="PF09084"/>
    </source>
</evidence>
<evidence type="ECO:0000313" key="5">
    <source>
        <dbReference type="Proteomes" id="UP000095390"/>
    </source>
</evidence>
<dbReference type="SUPFAM" id="SSF53850">
    <property type="entry name" value="Periplasmic binding protein-like II"/>
    <property type="match status" value="1"/>
</dbReference>
<reference evidence="3 5" key="1">
    <citation type="submission" date="2015-09" db="EMBL/GenBank/DDBJ databases">
        <authorList>
            <consortium name="Pathogen Informatics"/>
        </authorList>
    </citation>
    <scope>NUCLEOTIDE SEQUENCE [LARGE SCALE GENOMIC DNA]</scope>
    <source>
        <strain evidence="3 5">2789STDY5834966</strain>
    </source>
</reference>
<protein>
    <submittedName>
        <fullName evidence="4">ABC transporter substrate-binding protein</fullName>
    </submittedName>
    <submittedName>
        <fullName evidence="3">Putative thiamine biosynthesis protein HI_0357</fullName>
    </submittedName>
</protein>
<feature type="chain" id="PRO_5038212941" evidence="1">
    <location>
        <begin position="27"/>
        <end position="347"/>
    </location>
</feature>
<dbReference type="EMBL" id="QRNJ01000080">
    <property type="protein sequence ID" value="RHK34195.1"/>
    <property type="molecule type" value="Genomic_DNA"/>
</dbReference>
<evidence type="ECO:0000313" key="4">
    <source>
        <dbReference type="EMBL" id="RHK34195.1"/>
    </source>
</evidence>
<dbReference type="PANTHER" id="PTHR31528:SF3">
    <property type="entry name" value="THIAMINE BIOSYNTHESIS PROTEIN HI_0357-RELATED"/>
    <property type="match status" value="1"/>
</dbReference>
<evidence type="ECO:0000313" key="3">
    <source>
        <dbReference type="EMBL" id="CUN19570.1"/>
    </source>
</evidence>
<name>A0A173UYY8_9FIRM</name>
<evidence type="ECO:0000313" key="6">
    <source>
        <dbReference type="Proteomes" id="UP000283497"/>
    </source>
</evidence>
<gene>
    <name evidence="4" type="ORF">DW068_14865</name>
    <name evidence="3" type="ORF">ERS852578_02805</name>
</gene>
<dbReference type="Pfam" id="PF09084">
    <property type="entry name" value="NMT1"/>
    <property type="match status" value="1"/>
</dbReference>
<feature type="signal peptide" evidence="1">
    <location>
        <begin position="1"/>
        <end position="26"/>
    </location>
</feature>
<dbReference type="PROSITE" id="PS51257">
    <property type="entry name" value="PROKAR_LIPOPROTEIN"/>
    <property type="match status" value="1"/>
</dbReference>
<reference evidence="4 6" key="2">
    <citation type="submission" date="2018-08" db="EMBL/GenBank/DDBJ databases">
        <title>A genome reference for cultivated species of the human gut microbiota.</title>
        <authorList>
            <person name="Zou Y."/>
            <person name="Xue W."/>
            <person name="Luo G."/>
        </authorList>
    </citation>
    <scope>NUCLEOTIDE SEQUENCE [LARGE SCALE GENOMIC DNA]</scope>
    <source>
        <strain evidence="4 6">AF45-14BH</strain>
    </source>
</reference>
<dbReference type="InterPro" id="IPR015168">
    <property type="entry name" value="SsuA/THI5"/>
</dbReference>
<dbReference type="GO" id="GO:0009228">
    <property type="term" value="P:thiamine biosynthetic process"/>
    <property type="evidence" value="ECO:0007669"/>
    <property type="project" value="InterPro"/>
</dbReference>
<accession>A0A173UYY8</accession>
<dbReference type="Proteomes" id="UP000095390">
    <property type="component" value="Unassembled WGS sequence"/>
</dbReference>
<feature type="domain" description="SsuA/THI5-like" evidence="2">
    <location>
        <begin position="56"/>
        <end position="272"/>
    </location>
</feature>
<dbReference type="OrthoDB" id="9815602at2"/>
<dbReference type="PANTHER" id="PTHR31528">
    <property type="entry name" value="4-AMINO-5-HYDROXYMETHYL-2-METHYLPYRIMIDINE PHOSPHATE SYNTHASE THI11-RELATED"/>
    <property type="match status" value="1"/>
</dbReference>
<dbReference type="RefSeq" id="WP_055183333.1">
    <property type="nucleotide sequence ID" value="NZ_CALLAX010000064.1"/>
</dbReference>
<dbReference type="Gene3D" id="3.40.190.10">
    <property type="entry name" value="Periplasmic binding protein-like II"/>
    <property type="match status" value="2"/>
</dbReference>
<dbReference type="EMBL" id="CYYC01000052">
    <property type="protein sequence ID" value="CUN19570.1"/>
    <property type="molecule type" value="Genomic_DNA"/>
</dbReference>
<sequence length="347" mass="37779">MRKLNWKKIVAGTLSAVMLLSVTACGSSSTKSESASTEAGKKELTKVTFCLDWTPNTNHTGIYAAKALGYYEDAGLDVEIVQPPENGAATMCASGQAQFAIEAQDTMAAALDSDNPLGITAVAGLIQHNTSGIISRKGDGITSPKGLEGKTYSTWESPIEQATLKTVMKDEGADFSKVKLIPNNITDEPAALKANQTDAIWVFYGWGGINAEVEGVDCDYWNFKDIDSVFDYYTPVMIANNDFLKNSPDEAKAFLAATKKGYQYAIDNPKKAADLLIAGDDTGSLKGSEDLVYKSQEWLSKQYVADADNWGVIDETRWNNFYKWLAENKLTTKDLTGKGFSNDYLPK</sequence>
<dbReference type="InterPro" id="IPR027939">
    <property type="entry name" value="NMT1/THI5"/>
</dbReference>
<proteinExistence type="predicted"/>
<keyword evidence="1" id="KW-0732">Signal</keyword>